<organism evidence="7 8">
    <name type="scientific">Panacagrimonas perspica</name>
    <dbReference type="NCBI Taxonomy" id="381431"/>
    <lineage>
        <taxon>Bacteria</taxon>
        <taxon>Pseudomonadati</taxon>
        <taxon>Pseudomonadota</taxon>
        <taxon>Gammaproteobacteria</taxon>
        <taxon>Nevskiales</taxon>
        <taxon>Nevskiaceae</taxon>
        <taxon>Panacagrimonas</taxon>
    </lineage>
</organism>
<dbReference type="OrthoDB" id="9181004at2"/>
<keyword evidence="5 6" id="KW-0472">Membrane</keyword>
<reference evidence="7 8" key="1">
    <citation type="submission" date="2019-03" db="EMBL/GenBank/DDBJ databases">
        <title>Genomic Encyclopedia of Type Strains, Phase IV (KMG-IV): sequencing the most valuable type-strain genomes for metagenomic binning, comparative biology and taxonomic classification.</title>
        <authorList>
            <person name="Goeker M."/>
        </authorList>
    </citation>
    <scope>NUCLEOTIDE SEQUENCE [LARGE SCALE GENOMIC DNA]</scope>
    <source>
        <strain evidence="7 8">DSM 26377</strain>
    </source>
</reference>
<dbReference type="Pfam" id="PF03626">
    <property type="entry name" value="COX4_pro"/>
    <property type="match status" value="1"/>
</dbReference>
<dbReference type="AlphaFoldDB" id="A0A4S3K813"/>
<evidence type="ECO:0000256" key="5">
    <source>
        <dbReference type="ARBA" id="ARBA00023136"/>
    </source>
</evidence>
<protein>
    <submittedName>
        <fullName evidence="7">Cytochrome c oxidase subunit IV</fullName>
    </submittedName>
</protein>
<name>A0A4S3K813_9GAMM</name>
<comment type="subcellular location">
    <subcellularLocation>
        <location evidence="1">Cell membrane</location>
        <topology evidence="1">Multi-pass membrane protein</topology>
    </subcellularLocation>
</comment>
<feature type="transmembrane region" description="Helical" evidence="6">
    <location>
        <begin position="7"/>
        <end position="26"/>
    </location>
</feature>
<gene>
    <name evidence="7" type="ORF">DFR24_1290</name>
</gene>
<keyword evidence="2" id="KW-1003">Cell membrane</keyword>
<dbReference type="EMBL" id="SOBT01000008">
    <property type="protein sequence ID" value="TDU31906.1"/>
    <property type="molecule type" value="Genomic_DNA"/>
</dbReference>
<dbReference type="Proteomes" id="UP000295341">
    <property type="component" value="Unassembled WGS sequence"/>
</dbReference>
<keyword evidence="3 6" id="KW-0812">Transmembrane</keyword>
<evidence type="ECO:0000256" key="1">
    <source>
        <dbReference type="ARBA" id="ARBA00004651"/>
    </source>
</evidence>
<accession>A0A4S3K813</accession>
<keyword evidence="4 6" id="KW-1133">Transmembrane helix</keyword>
<evidence type="ECO:0000256" key="4">
    <source>
        <dbReference type="ARBA" id="ARBA00022989"/>
    </source>
</evidence>
<dbReference type="RefSeq" id="WP_133880455.1">
    <property type="nucleotide sequence ID" value="NZ_MWIN01000006.1"/>
</dbReference>
<proteinExistence type="predicted"/>
<feature type="transmembrane region" description="Helical" evidence="6">
    <location>
        <begin position="74"/>
        <end position="93"/>
    </location>
</feature>
<evidence type="ECO:0000256" key="3">
    <source>
        <dbReference type="ARBA" id="ARBA00022692"/>
    </source>
</evidence>
<dbReference type="InterPro" id="IPR005171">
    <property type="entry name" value="Cyt_c_oxidase_su4_prok"/>
</dbReference>
<evidence type="ECO:0000256" key="6">
    <source>
        <dbReference type="SAM" id="Phobius"/>
    </source>
</evidence>
<evidence type="ECO:0000313" key="7">
    <source>
        <dbReference type="EMBL" id="TDU31906.1"/>
    </source>
</evidence>
<keyword evidence="8" id="KW-1185">Reference proteome</keyword>
<evidence type="ECO:0000256" key="2">
    <source>
        <dbReference type="ARBA" id="ARBA00022475"/>
    </source>
</evidence>
<evidence type="ECO:0000313" key="8">
    <source>
        <dbReference type="Proteomes" id="UP000295341"/>
    </source>
</evidence>
<sequence>MISLLRHPATIVWLILAGVTVFSWWLGTDHGSGAPLQAHVNITTGVILLSLVKVRLILFHFMEVREAPWQLKRVCDAWIVVVGLVLIGLYRFATPGN</sequence>
<comment type="caution">
    <text evidence="7">The sequence shown here is derived from an EMBL/GenBank/DDBJ whole genome shotgun (WGS) entry which is preliminary data.</text>
</comment>
<dbReference type="GO" id="GO:0005886">
    <property type="term" value="C:plasma membrane"/>
    <property type="evidence" value="ECO:0007669"/>
    <property type="project" value="UniProtKB-SubCell"/>
</dbReference>
<feature type="transmembrane region" description="Helical" evidence="6">
    <location>
        <begin position="38"/>
        <end position="62"/>
    </location>
</feature>